<keyword evidence="3" id="KW-1185">Reference proteome</keyword>
<dbReference type="OrthoDB" id="1186563at2"/>
<dbReference type="RefSeq" id="WP_146861441.1">
    <property type="nucleotide sequence ID" value="NZ_BKAU01000002.1"/>
</dbReference>
<evidence type="ECO:0000256" key="1">
    <source>
        <dbReference type="SAM" id="SignalP"/>
    </source>
</evidence>
<dbReference type="EMBL" id="BKAU01000002">
    <property type="protein sequence ID" value="GEP96069.1"/>
    <property type="molecule type" value="Genomic_DNA"/>
</dbReference>
<accession>A0A512RK47</accession>
<sequence>MKLKRIKNRWKTAMLACCCFSALNGAAQDIHLSQFAETPILRNPALIGIFNGDVRVQAVYRNQWNSVTIPYQTGTVSGEMKFPVGNYNDHVTAGLQLTYDRAGTSRLQSAQILPAINYHKSLSEDRSSFLSLGFMGGMVQRQFDPTHLTFNNQYTNGRFDPYAPTGEEGRLAKIGYRYWDAGVGMSYNGVLGEATNYFIGAAYYHFNRPKVSFYNDEKVELEPKLSLNLGITIPVSERVKVVAHYNQLHQGAYQEFIGGAMIGYGLMDQGLESDRGMYGGLFFRWNDAVVPMVRLDMGAYEIGVSYDVNISRLRTASQAMGGFEVSMVFKSFLNSRNTTLNSVTCPSF</sequence>
<organism evidence="2 3">
    <name type="scientific">Chitinophaga cymbidii</name>
    <dbReference type="NCBI Taxonomy" id="1096750"/>
    <lineage>
        <taxon>Bacteria</taxon>
        <taxon>Pseudomonadati</taxon>
        <taxon>Bacteroidota</taxon>
        <taxon>Chitinophagia</taxon>
        <taxon>Chitinophagales</taxon>
        <taxon>Chitinophagaceae</taxon>
        <taxon>Chitinophaga</taxon>
    </lineage>
</organism>
<proteinExistence type="predicted"/>
<dbReference type="Proteomes" id="UP000321436">
    <property type="component" value="Unassembled WGS sequence"/>
</dbReference>
<gene>
    <name evidence="2" type="ORF">CCY01nite_23290</name>
</gene>
<feature type="signal peptide" evidence="1">
    <location>
        <begin position="1"/>
        <end position="27"/>
    </location>
</feature>
<evidence type="ECO:0000313" key="2">
    <source>
        <dbReference type="EMBL" id="GEP96069.1"/>
    </source>
</evidence>
<name>A0A512RK47_9BACT</name>
<feature type="chain" id="PRO_5022205598" description="Type IX secretion system membrane protein PorP/SprF" evidence="1">
    <location>
        <begin position="28"/>
        <end position="348"/>
    </location>
</feature>
<evidence type="ECO:0008006" key="4">
    <source>
        <dbReference type="Google" id="ProtNLM"/>
    </source>
</evidence>
<dbReference type="Pfam" id="PF11751">
    <property type="entry name" value="PorP_SprF"/>
    <property type="match status" value="1"/>
</dbReference>
<reference evidence="2 3" key="1">
    <citation type="submission" date="2019-07" db="EMBL/GenBank/DDBJ databases">
        <title>Whole genome shotgun sequence of Chitinophaga cymbidii NBRC 109752.</title>
        <authorList>
            <person name="Hosoyama A."/>
            <person name="Uohara A."/>
            <person name="Ohji S."/>
            <person name="Ichikawa N."/>
        </authorList>
    </citation>
    <scope>NUCLEOTIDE SEQUENCE [LARGE SCALE GENOMIC DNA]</scope>
    <source>
        <strain evidence="2 3">NBRC 109752</strain>
    </source>
</reference>
<comment type="caution">
    <text evidence="2">The sequence shown here is derived from an EMBL/GenBank/DDBJ whole genome shotgun (WGS) entry which is preliminary data.</text>
</comment>
<protein>
    <recommendedName>
        <fullName evidence="4">Type IX secretion system membrane protein PorP/SprF</fullName>
    </recommendedName>
</protein>
<dbReference type="NCBIfam" id="TIGR03519">
    <property type="entry name" value="T9SS_PorP_fam"/>
    <property type="match status" value="1"/>
</dbReference>
<evidence type="ECO:0000313" key="3">
    <source>
        <dbReference type="Proteomes" id="UP000321436"/>
    </source>
</evidence>
<keyword evidence="1" id="KW-0732">Signal</keyword>
<dbReference type="InterPro" id="IPR019861">
    <property type="entry name" value="PorP/SprF_Bacteroidetes"/>
</dbReference>
<dbReference type="AlphaFoldDB" id="A0A512RK47"/>